<dbReference type="PANTHER" id="PTHR43408:SF1">
    <property type="entry name" value="FMN REDUCTASE (NADPH)"/>
    <property type="match status" value="1"/>
</dbReference>
<evidence type="ECO:0000259" key="4">
    <source>
        <dbReference type="Pfam" id="PF03358"/>
    </source>
</evidence>
<sequence>MVKKAVIINGSNKKSSRLTGIHEYVENYLTKGNIQTNSIYVHELPAQDLILINFASEEIQKANKLVEEADIVVILTPIFKASYTGILKTYLDLIPQNGLENKTVIPIAIGGSFGHLLSIEYALKPVISVLGATEILKSVFVLDQQVERLDNGKYQIADEAIRRLDDQLQKVTDRALITQ</sequence>
<name>A0ABW0RCY5_9BACL</name>
<dbReference type="InterPro" id="IPR005025">
    <property type="entry name" value="FMN_Rdtase-like_dom"/>
</dbReference>
<gene>
    <name evidence="5" type="primary">ssuE</name>
    <name evidence="5" type="ORF">ACFPOH_08885</name>
</gene>
<dbReference type="PANTHER" id="PTHR43408">
    <property type="entry name" value="FMN REDUCTASE (NADPH)"/>
    <property type="match status" value="1"/>
</dbReference>
<evidence type="ECO:0000256" key="2">
    <source>
        <dbReference type="ARBA" id="ARBA00022643"/>
    </source>
</evidence>
<dbReference type="RefSeq" id="WP_342468807.1">
    <property type="nucleotide sequence ID" value="NZ_JBHSNQ010000075.1"/>
</dbReference>
<dbReference type="Pfam" id="PF03358">
    <property type="entry name" value="FMN_red"/>
    <property type="match status" value="1"/>
</dbReference>
<keyword evidence="2" id="KW-0288">FMN</keyword>
<dbReference type="InterPro" id="IPR029039">
    <property type="entry name" value="Flavoprotein-like_sf"/>
</dbReference>
<feature type="domain" description="NADPH-dependent FMN reductase-like" evidence="4">
    <location>
        <begin position="4"/>
        <end position="145"/>
    </location>
</feature>
<dbReference type="Gene3D" id="3.40.50.360">
    <property type="match status" value="1"/>
</dbReference>
<dbReference type="GO" id="GO:0052873">
    <property type="term" value="F:FMN reductase (NADPH) activity"/>
    <property type="evidence" value="ECO:0007669"/>
    <property type="project" value="UniProtKB-EC"/>
</dbReference>
<dbReference type="EMBL" id="JBHSNQ010000075">
    <property type="protein sequence ID" value="MFC5541877.1"/>
    <property type="molecule type" value="Genomic_DNA"/>
</dbReference>
<keyword evidence="6" id="KW-1185">Reference proteome</keyword>
<protein>
    <submittedName>
        <fullName evidence="5">NADPH-dependent FMN reductase</fullName>
        <ecNumber evidence="5">1.5.1.38</ecNumber>
    </submittedName>
</protein>
<evidence type="ECO:0000256" key="1">
    <source>
        <dbReference type="ARBA" id="ARBA00022630"/>
    </source>
</evidence>
<proteinExistence type="predicted"/>
<keyword evidence="3 5" id="KW-0560">Oxidoreductase</keyword>
<accession>A0ABW0RCY5</accession>
<dbReference type="InterPro" id="IPR020048">
    <property type="entry name" value="NADPH-dep_FMN_reduc_SsuE"/>
</dbReference>
<evidence type="ECO:0000256" key="3">
    <source>
        <dbReference type="ARBA" id="ARBA00023002"/>
    </source>
</evidence>
<dbReference type="EC" id="1.5.1.38" evidence="5"/>
<reference evidence="6" key="1">
    <citation type="journal article" date="2019" name="Int. J. Syst. Evol. Microbiol.">
        <title>The Global Catalogue of Microorganisms (GCM) 10K type strain sequencing project: providing services to taxonomists for standard genome sequencing and annotation.</title>
        <authorList>
            <consortium name="The Broad Institute Genomics Platform"/>
            <consortium name="The Broad Institute Genome Sequencing Center for Infectious Disease"/>
            <person name="Wu L."/>
            <person name="Ma J."/>
        </authorList>
    </citation>
    <scope>NUCLEOTIDE SEQUENCE [LARGE SCALE GENOMIC DNA]</scope>
    <source>
        <strain evidence="6">CCUG 56331</strain>
    </source>
</reference>
<evidence type="ECO:0000313" key="6">
    <source>
        <dbReference type="Proteomes" id="UP001595978"/>
    </source>
</evidence>
<comment type="caution">
    <text evidence="5">The sequence shown here is derived from an EMBL/GenBank/DDBJ whole genome shotgun (WGS) entry which is preliminary data.</text>
</comment>
<keyword evidence="1" id="KW-0285">Flavoprotein</keyword>
<dbReference type="SUPFAM" id="SSF52218">
    <property type="entry name" value="Flavoproteins"/>
    <property type="match status" value="1"/>
</dbReference>
<organism evidence="5 6">
    <name type="scientific">Ureibacillus suwonensis</name>
    <dbReference type="NCBI Taxonomy" id="313007"/>
    <lineage>
        <taxon>Bacteria</taxon>
        <taxon>Bacillati</taxon>
        <taxon>Bacillota</taxon>
        <taxon>Bacilli</taxon>
        <taxon>Bacillales</taxon>
        <taxon>Caryophanaceae</taxon>
        <taxon>Ureibacillus</taxon>
    </lineage>
</organism>
<dbReference type="InterPro" id="IPR051814">
    <property type="entry name" value="NAD(P)H-dep_FMN_reductase"/>
</dbReference>
<evidence type="ECO:0000313" key="5">
    <source>
        <dbReference type="EMBL" id="MFC5541877.1"/>
    </source>
</evidence>
<dbReference type="NCBIfam" id="TIGR03567">
    <property type="entry name" value="FMN_reduc_SsuE"/>
    <property type="match status" value="1"/>
</dbReference>
<dbReference type="Proteomes" id="UP001595978">
    <property type="component" value="Unassembled WGS sequence"/>
</dbReference>